<sequence length="182" mass="19985">SSYVDRSVFTDDSESDVESLIKNLKNVIIKKLSVLCVTESSAFSSAFSISFSAALSQSSTSTPVSDSLTPATSAPATPGFTVSAFIISSSHFKKMLHRLNKSCLSRIISLLNSVKIMKDICVFENENMNIILFYTHRCEAFASVSEIILIEDDNTAETILFCFQASLITFSLFSAEKIIYTL</sequence>
<gene>
    <name evidence="1" type="ORF">BDDG_12280</name>
</gene>
<evidence type="ECO:0000313" key="1">
    <source>
        <dbReference type="EMBL" id="KMW67732.1"/>
    </source>
</evidence>
<accession>A0A0J9ENX2</accession>
<feature type="non-terminal residue" evidence="1">
    <location>
        <position position="182"/>
    </location>
</feature>
<organism evidence="1">
    <name type="scientific">Ajellomyces dermatitidis (strain ATCC 18188 / CBS 674.68)</name>
    <name type="common">Blastomyces dermatitidis</name>
    <dbReference type="NCBI Taxonomy" id="653446"/>
    <lineage>
        <taxon>Eukaryota</taxon>
        <taxon>Fungi</taxon>
        <taxon>Dikarya</taxon>
        <taxon>Ascomycota</taxon>
        <taxon>Pezizomycotina</taxon>
        <taxon>Eurotiomycetes</taxon>
        <taxon>Eurotiomycetidae</taxon>
        <taxon>Onygenales</taxon>
        <taxon>Ajellomycetaceae</taxon>
        <taxon>Blastomyces</taxon>
    </lineage>
</organism>
<dbReference type="AlphaFoldDB" id="A0A0J9ENX2"/>
<feature type="non-terminal residue" evidence="1">
    <location>
        <position position="1"/>
    </location>
</feature>
<reference evidence="1" key="1">
    <citation type="submission" date="2010-03" db="EMBL/GenBank/DDBJ databases">
        <title>Annotation of Blastomyces dermatitidis strain ATCC 18188.</title>
        <authorList>
            <consortium name="The Broad Institute Genome Sequencing Platform"/>
            <consortium name="Broad Institute Genome Sequencing Center for Infectious Disease."/>
            <person name="Cuomo C."/>
            <person name="Klein B."/>
            <person name="Sullivan T."/>
            <person name="Heitman J."/>
            <person name="Young S."/>
            <person name="Zeng Q."/>
            <person name="Gargeya S."/>
            <person name="Alvarado L."/>
            <person name="Berlin A.M."/>
            <person name="Chapman S.B."/>
            <person name="Chen Z."/>
            <person name="Freedman E."/>
            <person name="Gellesch M."/>
            <person name="Goldberg J."/>
            <person name="Griggs A."/>
            <person name="Gujja S."/>
            <person name="Heilman E."/>
            <person name="Heiman D."/>
            <person name="Howarth C."/>
            <person name="Mehta T."/>
            <person name="Neiman D."/>
            <person name="Pearson M."/>
            <person name="Roberts A."/>
            <person name="Saif S."/>
            <person name="Shea T."/>
            <person name="Shenoy N."/>
            <person name="Sisk P."/>
            <person name="Stolte C."/>
            <person name="Sykes S."/>
            <person name="White J."/>
            <person name="Yandava C."/>
            <person name="Haas B."/>
            <person name="Nusbaum C."/>
            <person name="Birren B."/>
        </authorList>
    </citation>
    <scope>NUCLEOTIDE SEQUENCE</scope>
    <source>
        <strain evidence="1">ATCC 18188</strain>
    </source>
</reference>
<proteinExistence type="predicted"/>
<dbReference type="Proteomes" id="UP000007802">
    <property type="component" value="Unassembled WGS sequence"/>
</dbReference>
<dbReference type="EMBL" id="GG749431">
    <property type="protein sequence ID" value="KMW67732.1"/>
    <property type="molecule type" value="Genomic_DNA"/>
</dbReference>
<name>A0A0J9ENX2_AJEDA</name>
<protein>
    <submittedName>
        <fullName evidence="1">Uncharacterized protein</fullName>
    </submittedName>
</protein>